<name>A0A8S5MWZ4_9CAUD</name>
<reference evidence="1" key="1">
    <citation type="journal article" date="2021" name="Proc. Natl. Acad. Sci. U.S.A.">
        <title>A Catalog of Tens of Thousands of Viruses from Human Metagenomes Reveals Hidden Associations with Chronic Diseases.</title>
        <authorList>
            <person name="Tisza M.J."/>
            <person name="Buck C.B."/>
        </authorList>
    </citation>
    <scope>NUCLEOTIDE SEQUENCE</scope>
    <source>
        <strain evidence="1">Ct3wi9</strain>
    </source>
</reference>
<dbReference type="EMBL" id="BK015006">
    <property type="protein sequence ID" value="DAD86696.1"/>
    <property type="molecule type" value="Genomic_DNA"/>
</dbReference>
<protein>
    <submittedName>
        <fullName evidence="1">Uncharacterized protein</fullName>
    </submittedName>
</protein>
<sequence>MADEKKKIEYYGEPTTIAKLLSIIDGVHGYSKGLQDRPYDIDMVLKPFDDWLIYTKDNYSEAEKFKIDKTNFKVADAAFITESNVSWTDTNFFKAWRTRHRFVHRIDGVYWSESGSFTATNKFMADNSKYFDEFYPQTMNYSSGLTDSITYNHAIESITRENWHGYWDARFDPSTSGVDVFADKQSEWPYFYGPFSVFSQDEVMSDPNTRIISTTLPNDDKMLEILKGPNGWRIVHMHYFNRCPVAMYHTGRSKYLMYPYFAHLFPIGISDEAISDFFENHVYTGEGENKYLQFYADYPPTEKGFKKLWEDTGPNGKFKRAAETVINKYLLVEIRKIVGLNNVTEEDFISIIRNDLLAAKNNTLASNEHHNPRYPRYCRVEWSWLYQYVAYRLFVYQSRPGKPWVPQDYDILYSMIVGPRCFNKMRYNINHYRDILASGPDSENRAIACAIDHLDLLGRTWWRDQNDTKFAGCCSPDGAPTPRYFKIELRSRLEDGQLIGFRDTIISLAEKRDKVTQNLNGHMAKIFMAARDGKIDFMGLQPLVAYHLAVINLYYHKDKWNSKNKDSAYRQVLDTDYEFMLDQRFETGKQFSESASGSGKSDDDLARLYVKLALDLLTFTTWEGAHNWRPYRPQKMTTVEPEFRQLGRTPSVKYTTYDHNLFYQESVIEKAKIYNILPSFDNYLGKIEINHTAIPDYEADSRYRMKPWVIALRSDRNVCVSGVDGAPTQIGWMFIPGRYRAGLSTTVLAHSYISKLAGYTRSKAVRLLQCLTEVYGFASVGRDAACGPATFNLVMLLSRFITSNSQTQGEQGVPWTSEYIVPPNMPGTEHTFLWTIIISRMNGYLINNATDIASTISRSDIINCVVDLYDAFADGDYAEINTERAEFRATKHALQQVMPVLNQNRRLDSNLQLNRSPDYSSALLTAQDSAKYNDMLAKVSTSAQLRNSDYTPFTYTISVDVQRSDATKGNLLVPTSFFSSRPTVIMVNQPATIYSKNDVYRFYRDYTWAGNRTGYTQTSMINRPFNYRYSKRDVGFAANSIDLYRGTKLTSDSTVYTDSFLNFSYFKPKGEDNACTIRFDDYNRLNAGANGYDYGSFWAFLGLSNQPIKMMYGGYRTRANDIPIIPYNSHTSRSLLGGWTQYVAAALHPMLNTMRALEVYKTTVDAAGDNPDKILDMVKRIRKDGPNTYEDEELPHQTYSVPHLIPNMDRVNIPAKLFWYFGYLLAKTNRIPPFHPAQHSAVQIERLPLDMAIYWGVSSWLNRKGSAWFGNNGNNGVPWKFNNDGTAEMDVTFINRVLELYDRFSGLSPLYTMQSFGPDFGKLYGIDDLPISLNVDSTVKMLSFSEVKALEKTIKPWGSSNDSITTVMGWMESAGRTETEILEVEGGEFEGIWLPRWLLGSLDWDNRSNYNWTYAFMDTPQAYDPSGLTTVVDKSKLSKMKINRQLIPSNSGDIGWGIFEDRRKFPLFLSPWYREMNGKRIWIYDINPMFHFSCFNTKYEDKPWVIGTFPTGNTADAETGRINGPGSNNLVINSEEVLVYSRQDKDINGGGL</sequence>
<evidence type="ECO:0000313" key="1">
    <source>
        <dbReference type="EMBL" id="DAD86696.1"/>
    </source>
</evidence>
<organism evidence="1">
    <name type="scientific">Myoviridae sp. ct3wi9</name>
    <dbReference type="NCBI Taxonomy" id="2826610"/>
    <lineage>
        <taxon>Viruses</taxon>
        <taxon>Duplodnaviria</taxon>
        <taxon>Heunggongvirae</taxon>
        <taxon>Uroviricota</taxon>
        <taxon>Caudoviricetes</taxon>
    </lineage>
</organism>
<accession>A0A8S5MWZ4</accession>
<proteinExistence type="predicted"/>